<dbReference type="eggNOG" id="COG0716">
    <property type="taxonomic scope" value="Bacteria"/>
</dbReference>
<evidence type="ECO:0000313" key="11">
    <source>
        <dbReference type="Proteomes" id="UP000004754"/>
    </source>
</evidence>
<evidence type="ECO:0000256" key="5">
    <source>
        <dbReference type="ARBA" id="ARBA00022982"/>
    </source>
</evidence>
<feature type="domain" description="4Fe-4S ferredoxin-type" evidence="9">
    <location>
        <begin position="225"/>
        <end position="248"/>
    </location>
</feature>
<dbReference type="OrthoDB" id="9813995at2"/>
<dbReference type="EMBL" id="AEQN01000029">
    <property type="protein sequence ID" value="EFV00684.1"/>
    <property type="molecule type" value="Genomic_DNA"/>
</dbReference>
<comment type="caution">
    <text evidence="10">The sequence shown here is derived from an EMBL/GenBank/DDBJ whole genome shotgun (WGS) entry which is preliminary data.</text>
</comment>
<dbReference type="InterPro" id="IPR017900">
    <property type="entry name" value="4Fe4S_Fe_S_CS"/>
</dbReference>
<evidence type="ECO:0000256" key="6">
    <source>
        <dbReference type="ARBA" id="ARBA00023004"/>
    </source>
</evidence>
<dbReference type="PROSITE" id="PS00198">
    <property type="entry name" value="4FE4S_FER_1"/>
    <property type="match status" value="2"/>
</dbReference>
<dbReference type="PANTHER" id="PTHR43687">
    <property type="entry name" value="ADENYLYLSULFATE REDUCTASE, BETA SUBUNIT"/>
    <property type="match status" value="1"/>
</dbReference>
<organism evidence="10 11">
    <name type="scientific">Pseudoramibacter alactolyticus ATCC 23263</name>
    <dbReference type="NCBI Taxonomy" id="887929"/>
    <lineage>
        <taxon>Bacteria</taxon>
        <taxon>Bacillati</taxon>
        <taxon>Bacillota</taxon>
        <taxon>Clostridia</taxon>
        <taxon>Eubacteriales</taxon>
        <taxon>Eubacteriaceae</taxon>
        <taxon>Pseudoramibacter</taxon>
    </lineage>
</organism>
<dbReference type="STRING" id="887929.HMP0721_2246"/>
<name>E6MJR1_9FIRM</name>
<protein>
    <submittedName>
        <fullName evidence="10">4Fe-4S binding domain protein</fullName>
    </submittedName>
</protein>
<dbReference type="PROSITE" id="PS50902">
    <property type="entry name" value="FLAVODOXIN_LIKE"/>
    <property type="match status" value="1"/>
</dbReference>
<dbReference type="Gene3D" id="3.40.50.360">
    <property type="match status" value="1"/>
</dbReference>
<dbReference type="GO" id="GO:0016651">
    <property type="term" value="F:oxidoreductase activity, acting on NAD(P)H"/>
    <property type="evidence" value="ECO:0007669"/>
    <property type="project" value="UniProtKB-ARBA"/>
</dbReference>
<proteinExistence type="predicted"/>
<dbReference type="eggNOG" id="COG2768">
    <property type="taxonomic scope" value="Bacteria"/>
</dbReference>
<dbReference type="InterPro" id="IPR050572">
    <property type="entry name" value="Fe-S_Ferredoxin"/>
</dbReference>
<feature type="domain" description="Flavodoxin-like" evidence="8">
    <location>
        <begin position="6"/>
        <end position="155"/>
    </location>
</feature>
<keyword evidence="1" id="KW-0813">Transport</keyword>
<dbReference type="InterPro" id="IPR017896">
    <property type="entry name" value="4Fe4S_Fe-S-bd"/>
</dbReference>
<dbReference type="PROSITE" id="PS51379">
    <property type="entry name" value="4FE4S_FER_2"/>
    <property type="match status" value="2"/>
</dbReference>
<keyword evidence="2" id="KW-0004">4Fe-4S</keyword>
<evidence type="ECO:0000256" key="3">
    <source>
        <dbReference type="ARBA" id="ARBA00022723"/>
    </source>
</evidence>
<keyword evidence="7" id="KW-0411">Iron-sulfur</keyword>
<evidence type="ECO:0000256" key="4">
    <source>
        <dbReference type="ARBA" id="ARBA00022737"/>
    </source>
</evidence>
<evidence type="ECO:0000259" key="8">
    <source>
        <dbReference type="PROSITE" id="PS50902"/>
    </source>
</evidence>
<dbReference type="GO" id="GO:0046872">
    <property type="term" value="F:metal ion binding"/>
    <property type="evidence" value="ECO:0007669"/>
    <property type="project" value="UniProtKB-KW"/>
</dbReference>
<evidence type="ECO:0000256" key="7">
    <source>
        <dbReference type="ARBA" id="ARBA00023014"/>
    </source>
</evidence>
<dbReference type="RefSeq" id="WP_006599668.1">
    <property type="nucleotide sequence ID" value="NZ_GL622359.1"/>
</dbReference>
<accession>E6MJR1</accession>
<evidence type="ECO:0000313" key="10">
    <source>
        <dbReference type="EMBL" id="EFV00684.1"/>
    </source>
</evidence>
<dbReference type="PANTHER" id="PTHR43687:SF6">
    <property type="entry name" value="L-ASPARTATE SEMIALDEHYDE SULFURTRANSFERASE IRON-SULFUR SUBUNIT"/>
    <property type="match status" value="1"/>
</dbReference>
<dbReference type="GO" id="GO:0051539">
    <property type="term" value="F:4 iron, 4 sulfur cluster binding"/>
    <property type="evidence" value="ECO:0007669"/>
    <property type="project" value="UniProtKB-KW"/>
</dbReference>
<sequence length="286" mass="30174">MRIRAITEFYFSPTGGTRQTTVAVARAMAAALAVPMQTVDITRRSDRRQAHCFREDDLAIVGMPTYAGRLPNKIAPDLRACLQGRRTPAVAVVTFGNRAYDNALAELCALLEARGFLPFGAAAQPCRHAFSDRLAPGRPDGRDLAVLAAFGRQLAGRLQRGDLSRAAVPGDPDAPYYVPKGTDGAPAKFLKAKPKTDEARCNACGICAAVCPTAAVNPAAVAEVPGLCIKCQACVRRCPTGAKYFDDAAFLSHVAMLEAQEAAPKSAAFFAGASREPAACGKSFGD</sequence>
<dbReference type="InterPro" id="IPR029039">
    <property type="entry name" value="Flavoprotein-like_sf"/>
</dbReference>
<keyword evidence="5" id="KW-0249">Electron transport</keyword>
<feature type="domain" description="4Fe-4S ferredoxin-type" evidence="9">
    <location>
        <begin position="192"/>
        <end position="221"/>
    </location>
</feature>
<dbReference type="Pfam" id="PF00037">
    <property type="entry name" value="Fer4"/>
    <property type="match status" value="2"/>
</dbReference>
<dbReference type="SUPFAM" id="SSF52218">
    <property type="entry name" value="Flavoproteins"/>
    <property type="match status" value="1"/>
</dbReference>
<dbReference type="AlphaFoldDB" id="E6MJR1"/>
<keyword evidence="6" id="KW-0408">Iron</keyword>
<evidence type="ECO:0000259" key="9">
    <source>
        <dbReference type="PROSITE" id="PS51379"/>
    </source>
</evidence>
<reference evidence="10 11" key="1">
    <citation type="submission" date="2010-12" db="EMBL/GenBank/DDBJ databases">
        <authorList>
            <person name="Muzny D."/>
            <person name="Qin X."/>
            <person name="Deng J."/>
            <person name="Jiang H."/>
            <person name="Liu Y."/>
            <person name="Qu J."/>
            <person name="Song X.-Z."/>
            <person name="Zhang L."/>
            <person name="Thornton R."/>
            <person name="Coyle M."/>
            <person name="Francisco L."/>
            <person name="Jackson L."/>
            <person name="Javaid M."/>
            <person name="Korchina V."/>
            <person name="Kovar C."/>
            <person name="Mata R."/>
            <person name="Mathew T."/>
            <person name="Ngo R."/>
            <person name="Nguyen L."/>
            <person name="Nguyen N."/>
            <person name="Okwuonu G."/>
            <person name="Ongeri F."/>
            <person name="Pham C."/>
            <person name="Simmons D."/>
            <person name="Wilczek-Boney K."/>
            <person name="Hale W."/>
            <person name="Jakkamsetti A."/>
            <person name="Pham P."/>
            <person name="Ruth R."/>
            <person name="San Lucas F."/>
            <person name="Warren J."/>
            <person name="Zhang J."/>
            <person name="Zhao Z."/>
            <person name="Zhou C."/>
            <person name="Zhu D."/>
            <person name="Lee S."/>
            <person name="Bess C."/>
            <person name="Blankenburg K."/>
            <person name="Forbes L."/>
            <person name="Fu Q."/>
            <person name="Gubbala S."/>
            <person name="Hirani K."/>
            <person name="Jayaseelan J.C."/>
            <person name="Lara F."/>
            <person name="Munidasa M."/>
            <person name="Palculict T."/>
            <person name="Patil S."/>
            <person name="Pu L.-L."/>
            <person name="Saada N."/>
            <person name="Tang L."/>
            <person name="Weissenberger G."/>
            <person name="Zhu Y."/>
            <person name="Hemphill L."/>
            <person name="Shang Y."/>
            <person name="Youmans B."/>
            <person name="Ayvaz T."/>
            <person name="Ross M."/>
            <person name="Santibanez J."/>
            <person name="Aqrawi P."/>
            <person name="Gross S."/>
            <person name="Joshi V."/>
            <person name="Fowler G."/>
            <person name="Nazareth L."/>
            <person name="Reid J."/>
            <person name="Worley K."/>
            <person name="Petrosino J."/>
            <person name="Highlander S."/>
            <person name="Gibbs R."/>
        </authorList>
    </citation>
    <scope>NUCLEOTIDE SEQUENCE [LARGE SCALE GENOMIC DNA]</scope>
    <source>
        <strain evidence="10 11">ATCC 23263</strain>
    </source>
</reference>
<keyword evidence="4" id="KW-0677">Repeat</keyword>
<dbReference type="SUPFAM" id="SSF54862">
    <property type="entry name" value="4Fe-4S ferredoxins"/>
    <property type="match status" value="1"/>
</dbReference>
<dbReference type="GO" id="GO:0010181">
    <property type="term" value="F:FMN binding"/>
    <property type="evidence" value="ECO:0007669"/>
    <property type="project" value="InterPro"/>
</dbReference>
<keyword evidence="3" id="KW-0479">Metal-binding</keyword>
<evidence type="ECO:0000256" key="1">
    <source>
        <dbReference type="ARBA" id="ARBA00022448"/>
    </source>
</evidence>
<dbReference type="HOGENOM" id="CLU_069541_0_0_9"/>
<dbReference type="Proteomes" id="UP000004754">
    <property type="component" value="Unassembled WGS sequence"/>
</dbReference>
<keyword evidence="11" id="KW-1185">Reference proteome</keyword>
<evidence type="ECO:0000256" key="2">
    <source>
        <dbReference type="ARBA" id="ARBA00022485"/>
    </source>
</evidence>
<gene>
    <name evidence="10" type="ORF">HMP0721_2246</name>
</gene>
<dbReference type="InterPro" id="IPR008254">
    <property type="entry name" value="Flavodoxin/NO_synth"/>
</dbReference>
<dbReference type="Gene3D" id="3.30.70.20">
    <property type="match status" value="1"/>
</dbReference>